<keyword evidence="2" id="KW-1185">Reference proteome</keyword>
<dbReference type="EMBL" id="JAYRBN010000037">
    <property type="protein sequence ID" value="KAL2746985.1"/>
    <property type="molecule type" value="Genomic_DNA"/>
</dbReference>
<sequence length="111" mass="12289">MRRPAFYDIDLCLMARAIETISSNDKFPLCLIFFCLFLSLGGSLSALITKEAADGTTEITLPIAGSFSNIITNFFRGPIFGARDEVAPTSPPTHLKYTIKNYTSLNYLFIP</sequence>
<comment type="caution">
    <text evidence="1">The sequence shown here is derived from an EMBL/GenBank/DDBJ whole genome shotgun (WGS) entry which is preliminary data.</text>
</comment>
<dbReference type="AlphaFoldDB" id="A0ABD2CPF4"/>
<name>A0ABD2CPF4_VESMC</name>
<accession>A0ABD2CPF4</accession>
<reference evidence="1 2" key="1">
    <citation type="journal article" date="2024" name="Ann. Entomol. Soc. Am.">
        <title>Genomic analyses of the southern and eastern yellowjacket wasps (Hymenoptera: Vespidae) reveal evolutionary signatures of social life.</title>
        <authorList>
            <person name="Catto M.A."/>
            <person name="Caine P.B."/>
            <person name="Orr S.E."/>
            <person name="Hunt B.G."/>
            <person name="Goodisman M.A.D."/>
        </authorList>
    </citation>
    <scope>NUCLEOTIDE SEQUENCE [LARGE SCALE GENOMIC DNA]</scope>
    <source>
        <strain evidence="1">232</strain>
        <tissue evidence="1">Head and thorax</tissue>
    </source>
</reference>
<protein>
    <submittedName>
        <fullName evidence="1">Uncharacterized protein</fullName>
    </submittedName>
</protein>
<dbReference type="Proteomes" id="UP001607303">
    <property type="component" value="Unassembled WGS sequence"/>
</dbReference>
<gene>
    <name evidence="1" type="ORF">V1477_005355</name>
</gene>
<proteinExistence type="predicted"/>
<evidence type="ECO:0000313" key="2">
    <source>
        <dbReference type="Proteomes" id="UP001607303"/>
    </source>
</evidence>
<evidence type="ECO:0000313" key="1">
    <source>
        <dbReference type="EMBL" id="KAL2746985.1"/>
    </source>
</evidence>
<organism evidence="1 2">
    <name type="scientific">Vespula maculifrons</name>
    <name type="common">Eastern yellow jacket</name>
    <name type="synonym">Wasp</name>
    <dbReference type="NCBI Taxonomy" id="7453"/>
    <lineage>
        <taxon>Eukaryota</taxon>
        <taxon>Metazoa</taxon>
        <taxon>Ecdysozoa</taxon>
        <taxon>Arthropoda</taxon>
        <taxon>Hexapoda</taxon>
        <taxon>Insecta</taxon>
        <taxon>Pterygota</taxon>
        <taxon>Neoptera</taxon>
        <taxon>Endopterygota</taxon>
        <taxon>Hymenoptera</taxon>
        <taxon>Apocrita</taxon>
        <taxon>Aculeata</taxon>
        <taxon>Vespoidea</taxon>
        <taxon>Vespidae</taxon>
        <taxon>Vespinae</taxon>
        <taxon>Vespula</taxon>
    </lineage>
</organism>